<sequence length="139" mass="15248">MKISYFFLLSSIFVIMSASYGSSEESMTSEALVIPDVRWSANEGVDPVLPPEFRYVRPNEETASSPYRFSIGENAVQQPERDMEIISPLNDIKGTPELNTPNQEIICIFGDDGCPVEECPGGFFIDDGNGNKTCIVLGG</sequence>
<gene>
    <name evidence="2" type="ORF">ACED39_02335</name>
</gene>
<name>A0ABV4MDG3_9VIBR</name>
<evidence type="ECO:0000256" key="1">
    <source>
        <dbReference type="SAM" id="SignalP"/>
    </source>
</evidence>
<keyword evidence="3" id="KW-1185">Reference proteome</keyword>
<comment type="caution">
    <text evidence="2">The sequence shown here is derived from an EMBL/GenBank/DDBJ whole genome shotgun (WGS) entry which is preliminary data.</text>
</comment>
<feature type="chain" id="PRO_5045060787" evidence="1">
    <location>
        <begin position="21"/>
        <end position="139"/>
    </location>
</feature>
<reference evidence="2 3" key="1">
    <citation type="submission" date="2024-06" db="EMBL/GenBank/DDBJ databases">
        <authorList>
            <person name="Steensen K."/>
            <person name="Seneca J."/>
            <person name="Bartlau N."/>
            <person name="Yu A.X."/>
            <person name="Polz M.F."/>
        </authorList>
    </citation>
    <scope>NUCLEOTIDE SEQUENCE [LARGE SCALE GENOMIC DNA]</scope>
    <source>
        <strain evidence="2 3">1F146</strain>
    </source>
</reference>
<evidence type="ECO:0000313" key="3">
    <source>
        <dbReference type="Proteomes" id="UP001569151"/>
    </source>
</evidence>
<organism evidence="2 3">
    <name type="scientific">Vibrio bivalvicida</name>
    <dbReference type="NCBI Taxonomy" id="1276888"/>
    <lineage>
        <taxon>Bacteria</taxon>
        <taxon>Pseudomonadati</taxon>
        <taxon>Pseudomonadota</taxon>
        <taxon>Gammaproteobacteria</taxon>
        <taxon>Vibrionales</taxon>
        <taxon>Vibrionaceae</taxon>
        <taxon>Vibrio</taxon>
        <taxon>Vibrio oreintalis group</taxon>
    </lineage>
</organism>
<accession>A0ABV4MDG3</accession>
<dbReference type="Proteomes" id="UP001569151">
    <property type="component" value="Unassembled WGS sequence"/>
</dbReference>
<keyword evidence="1" id="KW-0732">Signal</keyword>
<proteinExistence type="predicted"/>
<feature type="signal peptide" evidence="1">
    <location>
        <begin position="1"/>
        <end position="20"/>
    </location>
</feature>
<dbReference type="EMBL" id="JBGOOS010000002">
    <property type="protein sequence ID" value="MEZ8207615.1"/>
    <property type="molecule type" value="Genomic_DNA"/>
</dbReference>
<dbReference type="RefSeq" id="WP_371717590.1">
    <property type="nucleotide sequence ID" value="NZ_JBGOOF010000002.1"/>
</dbReference>
<evidence type="ECO:0000313" key="2">
    <source>
        <dbReference type="EMBL" id="MEZ8207615.1"/>
    </source>
</evidence>
<protein>
    <submittedName>
        <fullName evidence="2">Uncharacterized protein</fullName>
    </submittedName>
</protein>